<dbReference type="GO" id="GO:0050380">
    <property type="term" value="F:undecaprenyl-diphosphatase activity"/>
    <property type="evidence" value="ECO:0007669"/>
    <property type="project" value="UniProtKB-EC"/>
</dbReference>
<feature type="transmembrane region" description="Helical" evidence="4">
    <location>
        <begin position="130"/>
        <end position="148"/>
    </location>
</feature>
<dbReference type="InterPro" id="IPR033879">
    <property type="entry name" value="UPP_Pase"/>
</dbReference>
<evidence type="ECO:0000313" key="7">
    <source>
        <dbReference type="Proteomes" id="UP000018217"/>
    </source>
</evidence>
<dbReference type="Gene3D" id="1.20.144.10">
    <property type="entry name" value="Phosphatidic acid phosphatase type 2/haloperoxidase"/>
    <property type="match status" value="1"/>
</dbReference>
<name>V5Z754_9GAMM</name>
<dbReference type="AlphaFoldDB" id="V5Z754"/>
<keyword evidence="4" id="KW-0812">Transmembrane</keyword>
<dbReference type="EMBL" id="CAHS01000014">
    <property type="protein sequence ID" value="CCG86767.1"/>
    <property type="molecule type" value="Genomic_DNA"/>
</dbReference>
<dbReference type="Pfam" id="PF01569">
    <property type="entry name" value="PAP2"/>
    <property type="match status" value="1"/>
</dbReference>
<proteinExistence type="predicted"/>
<dbReference type="CDD" id="cd03385">
    <property type="entry name" value="PAP2_BcrC_like"/>
    <property type="match status" value="1"/>
</dbReference>
<dbReference type="EC" id="3.6.1.27" evidence="1"/>
<comment type="catalytic activity">
    <reaction evidence="3">
        <text>di-trans,octa-cis-undecaprenyl diphosphate + H2O = di-trans,octa-cis-undecaprenyl phosphate + phosphate + H(+)</text>
        <dbReference type="Rhea" id="RHEA:28094"/>
        <dbReference type="ChEBI" id="CHEBI:15377"/>
        <dbReference type="ChEBI" id="CHEBI:15378"/>
        <dbReference type="ChEBI" id="CHEBI:43474"/>
        <dbReference type="ChEBI" id="CHEBI:58405"/>
        <dbReference type="ChEBI" id="CHEBI:60392"/>
        <dbReference type="EC" id="3.6.1.27"/>
    </reaction>
</comment>
<accession>V5Z754</accession>
<keyword evidence="4" id="KW-0472">Membrane</keyword>
<reference evidence="6 7" key="1">
    <citation type="journal article" date="2013" name="Syst. Appl. Microbiol.">
        <title>Phylogenetic position and virulence apparatus of the pear flower necrosis pathogen Erwinia piriflorinigrans CFBP 5888T as assessed by comparative genomics.</title>
        <authorList>
            <person name="Smits T.H."/>
            <person name="Rezzonico F."/>
            <person name="Lopez M.M."/>
            <person name="Blom J."/>
            <person name="Goesmann A."/>
            <person name="Frey J.E."/>
            <person name="Duffy B."/>
        </authorList>
    </citation>
    <scope>NUCLEOTIDE SEQUENCE [LARGE SCALE GENOMIC DNA]</scope>
    <source>
        <strain evidence="7">CFBP5888</strain>
    </source>
</reference>
<dbReference type="Proteomes" id="UP000018217">
    <property type="component" value="Unassembled WGS sequence"/>
</dbReference>
<feature type="transmembrane region" description="Helical" evidence="4">
    <location>
        <begin position="20"/>
        <end position="48"/>
    </location>
</feature>
<sequence>MMEALNRSLFLSINAGAESPGWLIGLATFFARDLIAIVPLLIIGLWLWGPRSQLTSQRVVVAKTGVALLYALSIAWCLAQLFPHSRPFAVGMGHQLLAHAPDGSYPSDHGTVIFTFAIAFISWHRVWSGAVLMLAGVLIAWSRVYLGVHWPLDMLGAVLVGLLSCLFVQVVWPLYGTRLLQRLSSLYRILFAFPINKGWVQG</sequence>
<keyword evidence="4" id="KW-1133">Transmembrane helix</keyword>
<dbReference type="SMART" id="SM00014">
    <property type="entry name" value="acidPPc"/>
    <property type="match status" value="1"/>
</dbReference>
<dbReference type="PANTHER" id="PTHR14969">
    <property type="entry name" value="SPHINGOSINE-1-PHOSPHATE PHOSPHOHYDROLASE"/>
    <property type="match status" value="1"/>
</dbReference>
<dbReference type="InterPro" id="IPR000326">
    <property type="entry name" value="PAP2/HPO"/>
</dbReference>
<keyword evidence="7" id="KW-1185">Reference proteome</keyword>
<dbReference type="STRING" id="1161919.EPIR_1402"/>
<feature type="transmembrane region" description="Helical" evidence="4">
    <location>
        <begin position="60"/>
        <end position="83"/>
    </location>
</feature>
<evidence type="ECO:0000256" key="1">
    <source>
        <dbReference type="ARBA" id="ARBA00012374"/>
    </source>
</evidence>
<feature type="domain" description="Phosphatidic acid phosphatase type 2/haloperoxidase" evidence="5">
    <location>
        <begin position="64"/>
        <end position="169"/>
    </location>
</feature>
<protein>
    <recommendedName>
        <fullName evidence="1">undecaprenyl-diphosphate phosphatase</fullName>
        <ecNumber evidence="1">3.6.1.27</ecNumber>
    </recommendedName>
    <alternativeName>
        <fullName evidence="2">Undecaprenyl pyrophosphate phosphatase</fullName>
    </alternativeName>
</protein>
<gene>
    <name evidence="6" type="primary">ybjG</name>
    <name evidence="6" type="ORF">EPIR_1402</name>
</gene>
<keyword evidence="6" id="KW-0378">Hydrolase</keyword>
<organism evidence="6 7">
    <name type="scientific">Erwinia piriflorinigrans CFBP 5888</name>
    <dbReference type="NCBI Taxonomy" id="1161919"/>
    <lineage>
        <taxon>Bacteria</taxon>
        <taxon>Pseudomonadati</taxon>
        <taxon>Pseudomonadota</taxon>
        <taxon>Gammaproteobacteria</taxon>
        <taxon>Enterobacterales</taxon>
        <taxon>Erwiniaceae</taxon>
        <taxon>Erwinia</taxon>
    </lineage>
</organism>
<evidence type="ECO:0000313" key="6">
    <source>
        <dbReference type="EMBL" id="CCG86767.1"/>
    </source>
</evidence>
<dbReference type="InterPro" id="IPR036938">
    <property type="entry name" value="PAP2/HPO_sf"/>
</dbReference>
<dbReference type="SUPFAM" id="SSF48317">
    <property type="entry name" value="Acid phosphatase/Vanadium-dependent haloperoxidase"/>
    <property type="match status" value="1"/>
</dbReference>
<dbReference type="NCBIfam" id="NF008813">
    <property type="entry name" value="PRK11837.1"/>
    <property type="match status" value="1"/>
</dbReference>
<dbReference type="GO" id="GO:0005886">
    <property type="term" value="C:plasma membrane"/>
    <property type="evidence" value="ECO:0007669"/>
    <property type="project" value="InterPro"/>
</dbReference>
<evidence type="ECO:0000256" key="3">
    <source>
        <dbReference type="ARBA" id="ARBA00047594"/>
    </source>
</evidence>
<evidence type="ECO:0000256" key="2">
    <source>
        <dbReference type="ARBA" id="ARBA00032707"/>
    </source>
</evidence>
<evidence type="ECO:0000259" key="5">
    <source>
        <dbReference type="SMART" id="SM00014"/>
    </source>
</evidence>
<dbReference type="PANTHER" id="PTHR14969:SF13">
    <property type="entry name" value="AT30094P"/>
    <property type="match status" value="1"/>
</dbReference>
<comment type="caution">
    <text evidence="6">The sequence shown here is derived from an EMBL/GenBank/DDBJ whole genome shotgun (WGS) entry which is preliminary data.</text>
</comment>
<evidence type="ECO:0000256" key="4">
    <source>
        <dbReference type="SAM" id="Phobius"/>
    </source>
</evidence>
<feature type="transmembrane region" description="Helical" evidence="4">
    <location>
        <begin position="154"/>
        <end position="175"/>
    </location>
</feature>